<gene>
    <name evidence="2" type="ORF">L3H44_01910</name>
</gene>
<dbReference type="GO" id="GO:0004519">
    <property type="term" value="F:endonuclease activity"/>
    <property type="evidence" value="ECO:0007669"/>
    <property type="project" value="UniProtKB-KW"/>
</dbReference>
<keyword evidence="3" id="KW-1185">Reference proteome</keyword>
<proteinExistence type="predicted"/>
<accession>A0ABS9HH32</accession>
<sequence length="220" mass="24921">MLHVFSSSRTYYHRRRLRVVTLVLVAGLLVVTIVAIKHRPETSERRSLDALLSSARIIDYRTTILGYQRDKFGDGWARSPTPQGTWCTTRQHVLREQLDDIKTADTCDVVGGRGLDPYTGKSLTIGSIDIDHIVPLAAAWDLGAARWSREERMSFANDRKRNLVVTDSHVNRTKSDKTPEEWMPPSTRQACWYATTYAKVIVAYDLALTQRDASALREAC</sequence>
<dbReference type="Pfam" id="PF07510">
    <property type="entry name" value="GmrSD_C"/>
    <property type="match status" value="1"/>
</dbReference>
<keyword evidence="2" id="KW-0255">Endonuclease</keyword>
<protein>
    <submittedName>
        <fullName evidence="2">HNH endonuclease family protein</fullName>
    </submittedName>
</protein>
<dbReference type="Proteomes" id="UP001200604">
    <property type="component" value="Unassembled WGS sequence"/>
</dbReference>
<dbReference type="PANTHER" id="PTHR24094:SF15">
    <property type="entry name" value="AMP-DEPENDENT SYNTHETASE_LIGASE DOMAIN-CONTAINING PROTEIN-RELATED"/>
    <property type="match status" value="1"/>
</dbReference>
<dbReference type="PANTHER" id="PTHR24094">
    <property type="entry name" value="SECRETED PROTEIN"/>
    <property type="match status" value="1"/>
</dbReference>
<dbReference type="Gene3D" id="1.10.30.50">
    <property type="match status" value="1"/>
</dbReference>
<dbReference type="GeneID" id="92726190"/>
<feature type="domain" description="GmrSD restriction endonucleases C-terminal" evidence="1">
    <location>
        <begin position="120"/>
        <end position="218"/>
    </location>
</feature>
<dbReference type="InterPro" id="IPR011089">
    <property type="entry name" value="GmrSD_C"/>
</dbReference>
<evidence type="ECO:0000313" key="2">
    <source>
        <dbReference type="EMBL" id="MCF6773169.1"/>
    </source>
</evidence>
<reference evidence="2 3" key="1">
    <citation type="submission" date="2022-01" db="EMBL/GenBank/DDBJ databases">
        <title>Identification and Characterization of Corynebacterium sp.</title>
        <authorList>
            <person name="Luo Q."/>
            <person name="Qu P."/>
            <person name="Chen Q."/>
        </authorList>
    </citation>
    <scope>NUCLEOTIDE SEQUENCE [LARGE SCALE GENOMIC DNA]</scope>
    <source>
        <strain evidence="2 3">MC-12</strain>
    </source>
</reference>
<comment type="caution">
    <text evidence="2">The sequence shown here is derived from an EMBL/GenBank/DDBJ whole genome shotgun (WGS) entry which is preliminary data.</text>
</comment>
<name>A0ABS9HH32_9CORY</name>
<keyword evidence="2" id="KW-0540">Nuclease</keyword>
<organism evidence="2 3">
    <name type="scientific">Corynebacterium parakroppenstedtii</name>
    <dbReference type="NCBI Taxonomy" id="2828363"/>
    <lineage>
        <taxon>Bacteria</taxon>
        <taxon>Bacillati</taxon>
        <taxon>Actinomycetota</taxon>
        <taxon>Actinomycetes</taxon>
        <taxon>Mycobacteriales</taxon>
        <taxon>Corynebacteriaceae</taxon>
        <taxon>Corynebacterium</taxon>
    </lineage>
</organism>
<evidence type="ECO:0000313" key="3">
    <source>
        <dbReference type="Proteomes" id="UP001200604"/>
    </source>
</evidence>
<keyword evidence="2" id="KW-0378">Hydrolase</keyword>
<dbReference type="RefSeq" id="WP_052722203.1">
    <property type="nucleotide sequence ID" value="NZ_JAFFSY010000001.1"/>
</dbReference>
<evidence type="ECO:0000259" key="1">
    <source>
        <dbReference type="Pfam" id="PF07510"/>
    </source>
</evidence>
<dbReference type="EMBL" id="JAKJKU010000001">
    <property type="protein sequence ID" value="MCF6773169.1"/>
    <property type="molecule type" value="Genomic_DNA"/>
</dbReference>